<keyword evidence="4" id="KW-1185">Reference proteome</keyword>
<protein>
    <submittedName>
        <fullName evidence="3">Uncharacterized protein</fullName>
    </submittedName>
</protein>
<dbReference type="GeneID" id="63781998"/>
<dbReference type="EMBL" id="MCFJ01000002">
    <property type="protein sequence ID" value="ORY69843.1"/>
    <property type="molecule type" value="Genomic_DNA"/>
</dbReference>
<name>A0A1Y2EE34_9PEZI</name>
<sequence>MAPVEMNHEPSYMALAVTLAHLGLIVYLTYSVGASLYTSYRSLPPSQDTRQRLSQRVKLVPVFVGLSAVALSLATYSSIGYATLSYKTWADERGVDLPEHFIGEKGFFSDTKNSSQIYLTRWLNDTPVYYDALEIIAEKARRFWWGQQIDLATVTWSMLLAIEGRRRRVPLLSAFMGLAHLVNLSFAQNLFYLALLLTPSPIPSGQDDLKLPVAPLASRWERIRNTLMPPKPDNWCPHPALYLATLSLNFTAVFLLPYAVERPSFVTVVLLTRASTFMPLLIPKVVPAKWGTVHAHPHNAYSSFTGLFRFISVASFMLHAKASFLGLSYNAPDSHVHRHSRFIPWDVEKRSTWERGTTALGKVLGSTSDHPVVAAVGWDALICALSLGLWAAVRNADVQDIVTSIVPFHKSPACQSAAPKEITSKSTMKRELDVTTESSEPEGQITLRRQARHKPRVASVASVASSSEEVAAPTPRKRGRPKKKQPASEPGSEPVAEQAYKPTAKEARDALEGDVLPPEELDWESAALTWGLSALGGLGSASAGVFGGECISR</sequence>
<evidence type="ECO:0000313" key="3">
    <source>
        <dbReference type="EMBL" id="ORY69843.1"/>
    </source>
</evidence>
<proteinExistence type="predicted"/>
<dbReference type="OrthoDB" id="2126185at2759"/>
<feature type="compositionally biased region" description="Basic residues" evidence="1">
    <location>
        <begin position="475"/>
        <end position="485"/>
    </location>
</feature>
<dbReference type="AlphaFoldDB" id="A0A1Y2EE34"/>
<evidence type="ECO:0000256" key="1">
    <source>
        <dbReference type="SAM" id="MobiDB-lite"/>
    </source>
</evidence>
<dbReference type="Proteomes" id="UP000193689">
    <property type="component" value="Unassembled WGS sequence"/>
</dbReference>
<gene>
    <name evidence="3" type="ORF">BCR38DRAFT_93953</name>
</gene>
<keyword evidence="2" id="KW-1133">Transmembrane helix</keyword>
<feature type="transmembrane region" description="Helical" evidence="2">
    <location>
        <begin position="59"/>
        <end position="79"/>
    </location>
</feature>
<reference evidence="3 4" key="1">
    <citation type="submission" date="2016-07" db="EMBL/GenBank/DDBJ databases">
        <title>Pervasive Adenine N6-methylation of Active Genes in Fungi.</title>
        <authorList>
            <consortium name="DOE Joint Genome Institute"/>
            <person name="Mondo S.J."/>
            <person name="Dannebaum R.O."/>
            <person name="Kuo R.C."/>
            <person name="Labutti K."/>
            <person name="Haridas S."/>
            <person name="Kuo A."/>
            <person name="Salamov A."/>
            <person name="Ahrendt S.R."/>
            <person name="Lipzen A."/>
            <person name="Sullivan W."/>
            <person name="Andreopoulos W.B."/>
            <person name="Clum A."/>
            <person name="Lindquist E."/>
            <person name="Daum C."/>
            <person name="Ramamoorthy G.K."/>
            <person name="Gryganskyi A."/>
            <person name="Culley D."/>
            <person name="Magnuson J.K."/>
            <person name="James T.Y."/>
            <person name="O'Malley M.A."/>
            <person name="Stajich J.E."/>
            <person name="Spatafora J.W."/>
            <person name="Visel A."/>
            <person name="Grigoriev I.V."/>
        </authorList>
    </citation>
    <scope>NUCLEOTIDE SEQUENCE [LARGE SCALE GENOMIC DNA]</scope>
    <source>
        <strain evidence="3 4">CBS 129021</strain>
    </source>
</reference>
<evidence type="ECO:0000256" key="2">
    <source>
        <dbReference type="SAM" id="Phobius"/>
    </source>
</evidence>
<keyword evidence="2" id="KW-0472">Membrane</keyword>
<feature type="region of interest" description="Disordered" evidence="1">
    <location>
        <begin position="416"/>
        <end position="518"/>
    </location>
</feature>
<comment type="caution">
    <text evidence="3">The sequence shown here is derived from an EMBL/GenBank/DDBJ whole genome shotgun (WGS) entry which is preliminary data.</text>
</comment>
<dbReference type="InParanoid" id="A0A1Y2EE34"/>
<keyword evidence="2" id="KW-0812">Transmembrane</keyword>
<organism evidence="3 4">
    <name type="scientific">Pseudomassariella vexata</name>
    <dbReference type="NCBI Taxonomy" id="1141098"/>
    <lineage>
        <taxon>Eukaryota</taxon>
        <taxon>Fungi</taxon>
        <taxon>Dikarya</taxon>
        <taxon>Ascomycota</taxon>
        <taxon>Pezizomycotina</taxon>
        <taxon>Sordariomycetes</taxon>
        <taxon>Xylariomycetidae</taxon>
        <taxon>Amphisphaeriales</taxon>
        <taxon>Pseudomassariaceae</taxon>
        <taxon>Pseudomassariella</taxon>
    </lineage>
</organism>
<accession>A0A1Y2EE34</accession>
<evidence type="ECO:0000313" key="4">
    <source>
        <dbReference type="Proteomes" id="UP000193689"/>
    </source>
</evidence>
<dbReference type="RefSeq" id="XP_040719793.1">
    <property type="nucleotide sequence ID" value="XM_040865786.1"/>
</dbReference>
<feature type="transmembrane region" description="Helical" evidence="2">
    <location>
        <begin position="12"/>
        <end position="38"/>
    </location>
</feature>
<feature type="compositionally biased region" description="Low complexity" evidence="1">
    <location>
        <begin position="457"/>
        <end position="474"/>
    </location>
</feature>